<feature type="transmembrane region" description="Helical" evidence="1">
    <location>
        <begin position="122"/>
        <end position="144"/>
    </location>
</feature>
<comment type="caution">
    <text evidence="2">The sequence shown here is derived from an EMBL/GenBank/DDBJ whole genome shotgun (WGS) entry which is preliminary data.</text>
</comment>
<protein>
    <submittedName>
        <fullName evidence="2">Uncharacterized protein</fullName>
    </submittedName>
</protein>
<accession>A0ABR3VT37</accession>
<feature type="transmembrane region" description="Helical" evidence="1">
    <location>
        <begin position="44"/>
        <end position="69"/>
    </location>
</feature>
<evidence type="ECO:0000256" key="1">
    <source>
        <dbReference type="SAM" id="Phobius"/>
    </source>
</evidence>
<feature type="transmembrane region" description="Helical" evidence="1">
    <location>
        <begin position="81"/>
        <end position="102"/>
    </location>
</feature>
<keyword evidence="1" id="KW-0472">Membrane</keyword>
<sequence>MKPVYNSPFVPVTLWDRGRMKKRWLEGTAAWRHEWFRKRVKIRLGWFLIPAFAFLLILIPTSLAFTISYTTPRTCLGCRSLVFLVYTCAQVPIIAASTWWTYRSDTDPIRTIRGTLRSPTALSVALLLVSAFVAALVLGASLFASFTGTVLQLTGTLSNCVCSIPAASWLSRGRLGELINLASDTAQHRMWSFLWSACGYATVSFMAVMTYLGWWCQMVLRRKLYVEISKLSEGLELGRD</sequence>
<name>A0ABR3VT37_9PEZI</name>
<feature type="transmembrane region" description="Helical" evidence="1">
    <location>
        <begin position="193"/>
        <end position="214"/>
    </location>
</feature>
<dbReference type="EMBL" id="JAZHXJ010001446">
    <property type="protein sequence ID" value="KAL1844814.1"/>
    <property type="molecule type" value="Genomic_DNA"/>
</dbReference>
<reference evidence="2 3" key="1">
    <citation type="journal article" date="2024" name="Commun. Biol.">
        <title>Comparative genomic analysis of thermophilic fungi reveals convergent evolutionary adaptations and gene losses.</title>
        <authorList>
            <person name="Steindorff A.S."/>
            <person name="Aguilar-Pontes M.V."/>
            <person name="Robinson A.J."/>
            <person name="Andreopoulos B."/>
            <person name="LaButti K."/>
            <person name="Kuo A."/>
            <person name="Mondo S."/>
            <person name="Riley R."/>
            <person name="Otillar R."/>
            <person name="Haridas S."/>
            <person name="Lipzen A."/>
            <person name="Grimwood J."/>
            <person name="Schmutz J."/>
            <person name="Clum A."/>
            <person name="Reid I.D."/>
            <person name="Moisan M.C."/>
            <person name="Butler G."/>
            <person name="Nguyen T.T.M."/>
            <person name="Dewar K."/>
            <person name="Conant G."/>
            <person name="Drula E."/>
            <person name="Henrissat B."/>
            <person name="Hansel C."/>
            <person name="Singer S."/>
            <person name="Hutchinson M.I."/>
            <person name="de Vries R.P."/>
            <person name="Natvig D.O."/>
            <person name="Powell A.J."/>
            <person name="Tsang A."/>
            <person name="Grigoriev I.V."/>
        </authorList>
    </citation>
    <scope>NUCLEOTIDE SEQUENCE [LARGE SCALE GENOMIC DNA]</scope>
    <source>
        <strain evidence="2 3">ATCC 24622</strain>
    </source>
</reference>
<evidence type="ECO:0000313" key="2">
    <source>
        <dbReference type="EMBL" id="KAL1844814.1"/>
    </source>
</evidence>
<keyword evidence="1" id="KW-0812">Transmembrane</keyword>
<keyword evidence="3" id="KW-1185">Reference proteome</keyword>
<evidence type="ECO:0000313" key="3">
    <source>
        <dbReference type="Proteomes" id="UP001586593"/>
    </source>
</evidence>
<keyword evidence="1" id="KW-1133">Transmembrane helix</keyword>
<gene>
    <name evidence="2" type="ORF">VTK73DRAFT_1737</name>
</gene>
<dbReference type="Proteomes" id="UP001586593">
    <property type="component" value="Unassembled WGS sequence"/>
</dbReference>
<proteinExistence type="predicted"/>
<organism evidence="2 3">
    <name type="scientific">Phialemonium thermophilum</name>
    <dbReference type="NCBI Taxonomy" id="223376"/>
    <lineage>
        <taxon>Eukaryota</taxon>
        <taxon>Fungi</taxon>
        <taxon>Dikarya</taxon>
        <taxon>Ascomycota</taxon>
        <taxon>Pezizomycotina</taxon>
        <taxon>Sordariomycetes</taxon>
        <taxon>Sordariomycetidae</taxon>
        <taxon>Cephalothecales</taxon>
        <taxon>Cephalothecaceae</taxon>
        <taxon>Phialemonium</taxon>
    </lineage>
</organism>